<dbReference type="AlphaFoldDB" id="A0A975GQ39"/>
<gene>
    <name evidence="1" type="ORF">dnm_055460</name>
</gene>
<sequence length="38" mass="4067">MRTSFGGGDNFFEITHCETVIPPNLKLHCSAGKSGISN</sequence>
<organism evidence="1 2">
    <name type="scientific">Desulfonema magnum</name>
    <dbReference type="NCBI Taxonomy" id="45655"/>
    <lineage>
        <taxon>Bacteria</taxon>
        <taxon>Pseudomonadati</taxon>
        <taxon>Thermodesulfobacteriota</taxon>
        <taxon>Desulfobacteria</taxon>
        <taxon>Desulfobacterales</taxon>
        <taxon>Desulfococcaceae</taxon>
        <taxon>Desulfonema</taxon>
    </lineage>
</organism>
<accession>A0A975GQ39</accession>
<evidence type="ECO:0000313" key="1">
    <source>
        <dbReference type="EMBL" id="QTA89490.1"/>
    </source>
</evidence>
<protein>
    <submittedName>
        <fullName evidence="1">Uncharacterized protein</fullName>
    </submittedName>
</protein>
<dbReference type="Proteomes" id="UP000663722">
    <property type="component" value="Chromosome"/>
</dbReference>
<reference evidence="1" key="1">
    <citation type="journal article" date="2021" name="Microb. Physiol.">
        <title>Proteogenomic Insights into the Physiology of Marine, Sulfate-Reducing, Filamentous Desulfonema limicola and Desulfonema magnum.</title>
        <authorList>
            <person name="Schnaars V."/>
            <person name="Wohlbrand L."/>
            <person name="Scheve S."/>
            <person name="Hinrichs C."/>
            <person name="Reinhardt R."/>
            <person name="Rabus R."/>
        </authorList>
    </citation>
    <scope>NUCLEOTIDE SEQUENCE</scope>
    <source>
        <strain evidence="1">4be13</strain>
    </source>
</reference>
<dbReference type="KEGG" id="dmm:dnm_055460"/>
<proteinExistence type="predicted"/>
<dbReference type="EMBL" id="CP061800">
    <property type="protein sequence ID" value="QTA89490.1"/>
    <property type="molecule type" value="Genomic_DNA"/>
</dbReference>
<name>A0A975GQ39_9BACT</name>
<evidence type="ECO:0000313" key="2">
    <source>
        <dbReference type="Proteomes" id="UP000663722"/>
    </source>
</evidence>
<keyword evidence="2" id="KW-1185">Reference proteome</keyword>